<keyword evidence="7" id="KW-1185">Reference proteome</keyword>
<keyword evidence="2" id="KW-0175">Coiled coil</keyword>
<evidence type="ECO:0000256" key="3">
    <source>
        <dbReference type="SAM" id="SignalP"/>
    </source>
</evidence>
<dbReference type="Gene3D" id="2.70.70.10">
    <property type="entry name" value="Glucose Permease (Domain IIA)"/>
    <property type="match status" value="1"/>
</dbReference>
<gene>
    <name evidence="6" type="ORF">WMO29_11090</name>
</gene>
<dbReference type="EMBL" id="JBBMFE010000010">
    <property type="protein sequence ID" value="MEQ2473027.1"/>
    <property type="molecule type" value="Genomic_DNA"/>
</dbReference>
<protein>
    <submittedName>
        <fullName evidence="6">Peptidoglycan DD-metalloendopeptidase family protein</fullName>
    </submittedName>
</protein>
<dbReference type="InterPro" id="IPR011055">
    <property type="entry name" value="Dup_hybrid_motif"/>
</dbReference>
<feature type="chain" id="PRO_5046907563" evidence="3">
    <location>
        <begin position="23"/>
        <end position="405"/>
    </location>
</feature>
<dbReference type="SUPFAM" id="SSF51261">
    <property type="entry name" value="Duplicated hybrid motif"/>
    <property type="match status" value="1"/>
</dbReference>
<evidence type="ECO:0000259" key="5">
    <source>
        <dbReference type="Pfam" id="PF24568"/>
    </source>
</evidence>
<proteinExistence type="predicted"/>
<sequence>MKRTRMVSALLVVALTAGCIFTNENLRVSATANQIDTGDLEDKKQDTLDKIKDIKSDISNTKKKISDLENSKSNLETYISKLDQEANDLAKQIDKLNKDIEVKKEEISTAEAELDEAEATAARQYEDMKKRIQYLYENGNPSYLELLLTSESMADFLNKSSYAEQMTAYDRNMLEEYIAQKQAVEEKKKELESEKEELDAMAGAASEQKKTVDALIKTKTAQIQSYQDQIDSENSNAEEYKADLAKQQKLLDQIEQQIAAAAAANAQASDGDGGASGFVWPCPSSRRITSGFGNRAQPTAGASTNHKGIDIGASYGASIVAAASGRVTTAAYSSSAGNYIVISHGNSLSTVYMHCSALYVSAGQTVSAGQAIAAVGSTGYSTGNHLHFGVIKNGSYVNPTAYVGG</sequence>
<dbReference type="PANTHER" id="PTHR21666:SF270">
    <property type="entry name" value="MUREIN HYDROLASE ACTIVATOR ENVC"/>
    <property type="match status" value="1"/>
</dbReference>
<feature type="coiled-coil region" evidence="2">
    <location>
        <begin position="51"/>
        <end position="127"/>
    </location>
</feature>
<evidence type="ECO:0000313" key="7">
    <source>
        <dbReference type="Proteomes" id="UP001438008"/>
    </source>
</evidence>
<reference evidence="6 7" key="1">
    <citation type="submission" date="2024-03" db="EMBL/GenBank/DDBJ databases">
        <title>Human intestinal bacterial collection.</title>
        <authorList>
            <person name="Pauvert C."/>
            <person name="Hitch T.C.A."/>
            <person name="Clavel T."/>
        </authorList>
    </citation>
    <scope>NUCLEOTIDE SEQUENCE [LARGE SCALE GENOMIC DNA]</scope>
    <source>
        <strain evidence="6 7">CLA-AA-H132</strain>
    </source>
</reference>
<dbReference type="PROSITE" id="PS51257">
    <property type="entry name" value="PROKAR_LIPOPROTEIN"/>
    <property type="match status" value="1"/>
</dbReference>
<evidence type="ECO:0000256" key="1">
    <source>
        <dbReference type="ARBA" id="ARBA00022729"/>
    </source>
</evidence>
<accession>A0ABV1FIY9</accession>
<dbReference type="Pfam" id="PF24568">
    <property type="entry name" value="CC_PcsB"/>
    <property type="match status" value="1"/>
</dbReference>
<dbReference type="CDD" id="cd12797">
    <property type="entry name" value="M23_peptidase"/>
    <property type="match status" value="1"/>
</dbReference>
<dbReference type="InterPro" id="IPR050570">
    <property type="entry name" value="Cell_wall_metabolism_enzyme"/>
</dbReference>
<dbReference type="InterPro" id="IPR016047">
    <property type="entry name" value="M23ase_b-sheet_dom"/>
</dbReference>
<dbReference type="Gene3D" id="6.10.250.3150">
    <property type="match status" value="1"/>
</dbReference>
<name>A0ABV1FIY9_9FIRM</name>
<evidence type="ECO:0000313" key="6">
    <source>
        <dbReference type="EMBL" id="MEQ2473027.1"/>
    </source>
</evidence>
<dbReference type="InterPro" id="IPR057309">
    <property type="entry name" value="PcsB_CC"/>
</dbReference>
<dbReference type="Proteomes" id="UP001438008">
    <property type="component" value="Unassembled WGS sequence"/>
</dbReference>
<dbReference type="Pfam" id="PF01551">
    <property type="entry name" value="Peptidase_M23"/>
    <property type="match status" value="1"/>
</dbReference>
<dbReference type="PANTHER" id="PTHR21666">
    <property type="entry name" value="PEPTIDASE-RELATED"/>
    <property type="match status" value="1"/>
</dbReference>
<feature type="signal peptide" evidence="3">
    <location>
        <begin position="1"/>
        <end position="22"/>
    </location>
</feature>
<keyword evidence="1 3" id="KW-0732">Signal</keyword>
<feature type="coiled-coil region" evidence="2">
    <location>
        <begin position="174"/>
        <end position="264"/>
    </location>
</feature>
<feature type="domain" description="M23ase beta-sheet core" evidence="4">
    <location>
        <begin position="305"/>
        <end position="399"/>
    </location>
</feature>
<organism evidence="6 7">
    <name type="scientific">Laedolimicola intestinihominis</name>
    <dbReference type="NCBI Taxonomy" id="3133166"/>
    <lineage>
        <taxon>Bacteria</taxon>
        <taxon>Bacillati</taxon>
        <taxon>Bacillota</taxon>
        <taxon>Clostridia</taxon>
        <taxon>Lachnospirales</taxon>
        <taxon>Lachnospiraceae</taxon>
        <taxon>Laedolimicola</taxon>
    </lineage>
</organism>
<evidence type="ECO:0000256" key="2">
    <source>
        <dbReference type="SAM" id="Coils"/>
    </source>
</evidence>
<evidence type="ECO:0000259" key="4">
    <source>
        <dbReference type="Pfam" id="PF01551"/>
    </source>
</evidence>
<dbReference type="RefSeq" id="WP_349164820.1">
    <property type="nucleotide sequence ID" value="NZ_JBBMFE010000010.1"/>
</dbReference>
<comment type="caution">
    <text evidence="6">The sequence shown here is derived from an EMBL/GenBank/DDBJ whole genome shotgun (WGS) entry which is preliminary data.</text>
</comment>
<feature type="domain" description="Peptidoglycan hydrolase PcsB coiled-coil" evidence="5">
    <location>
        <begin position="116"/>
        <end position="187"/>
    </location>
</feature>